<name>A0ABR2RBG0_9ROSI</name>
<organism evidence="1 2">
    <name type="scientific">Hibiscus sabdariffa</name>
    <name type="common">roselle</name>
    <dbReference type="NCBI Taxonomy" id="183260"/>
    <lineage>
        <taxon>Eukaryota</taxon>
        <taxon>Viridiplantae</taxon>
        <taxon>Streptophyta</taxon>
        <taxon>Embryophyta</taxon>
        <taxon>Tracheophyta</taxon>
        <taxon>Spermatophyta</taxon>
        <taxon>Magnoliopsida</taxon>
        <taxon>eudicotyledons</taxon>
        <taxon>Gunneridae</taxon>
        <taxon>Pentapetalae</taxon>
        <taxon>rosids</taxon>
        <taxon>malvids</taxon>
        <taxon>Malvales</taxon>
        <taxon>Malvaceae</taxon>
        <taxon>Malvoideae</taxon>
        <taxon>Hibiscus</taxon>
    </lineage>
</organism>
<reference evidence="1 2" key="1">
    <citation type="journal article" date="2024" name="G3 (Bethesda)">
        <title>Genome assembly of Hibiscus sabdariffa L. provides insights into metabolisms of medicinal natural products.</title>
        <authorList>
            <person name="Kim T."/>
        </authorList>
    </citation>
    <scope>NUCLEOTIDE SEQUENCE [LARGE SCALE GENOMIC DNA]</scope>
    <source>
        <strain evidence="1">TK-2024</strain>
        <tissue evidence="1">Old leaves</tissue>
    </source>
</reference>
<sequence length="173" mass="19245">MGKKEDRSILDLTDVNTLVPMPDAMAESTNEMDNSTRADRGYKELVSTDDLSHFDALVNSQLHGYTSNTIKGNVGEGAQSPANQDKTLGTHLAESIQSMTVSTSRKRKALAIQNEDEAGFLPKRKEILDAISRSHFNCTGCWLRCSGLVTACVFRKLSDRLMLLYVSPYYYDQ</sequence>
<accession>A0ABR2RBG0</accession>
<evidence type="ECO:0000313" key="1">
    <source>
        <dbReference type="EMBL" id="KAK9010116.1"/>
    </source>
</evidence>
<keyword evidence="2" id="KW-1185">Reference proteome</keyword>
<gene>
    <name evidence="1" type="ORF">V6N11_036631</name>
</gene>
<proteinExistence type="predicted"/>
<protein>
    <submittedName>
        <fullName evidence="1">Uncharacterized protein</fullName>
    </submittedName>
</protein>
<evidence type="ECO:0000313" key="2">
    <source>
        <dbReference type="Proteomes" id="UP001396334"/>
    </source>
</evidence>
<dbReference type="Proteomes" id="UP001396334">
    <property type="component" value="Unassembled WGS sequence"/>
</dbReference>
<comment type="caution">
    <text evidence="1">The sequence shown here is derived from an EMBL/GenBank/DDBJ whole genome shotgun (WGS) entry which is preliminary data.</text>
</comment>
<dbReference type="EMBL" id="JBBPBN010000024">
    <property type="protein sequence ID" value="KAK9010116.1"/>
    <property type="molecule type" value="Genomic_DNA"/>
</dbReference>